<accession>A0ABW3ITY2</accession>
<name>A0ABW3ITY2_9RHOB</name>
<evidence type="ECO:0000313" key="2">
    <source>
        <dbReference type="EMBL" id="MFD0981066.1"/>
    </source>
</evidence>
<keyword evidence="2" id="KW-0808">Transferase</keyword>
<protein>
    <submittedName>
        <fullName evidence="2">Glycosyltransferase family 2 protein</fullName>
        <ecNumber evidence="2">2.4.-.-</ecNumber>
    </submittedName>
</protein>
<dbReference type="CDD" id="cd06433">
    <property type="entry name" value="GT_2_WfgS_like"/>
    <property type="match status" value="1"/>
</dbReference>
<dbReference type="InterPro" id="IPR001173">
    <property type="entry name" value="Glyco_trans_2-like"/>
</dbReference>
<proteinExistence type="predicted"/>
<keyword evidence="2" id="KW-0328">Glycosyltransferase</keyword>
<dbReference type="Proteomes" id="UP001597108">
    <property type="component" value="Unassembled WGS sequence"/>
</dbReference>
<organism evidence="2 3">
    <name type="scientific">Tropicimonas aquimaris</name>
    <dbReference type="NCBI Taxonomy" id="914152"/>
    <lineage>
        <taxon>Bacteria</taxon>
        <taxon>Pseudomonadati</taxon>
        <taxon>Pseudomonadota</taxon>
        <taxon>Alphaproteobacteria</taxon>
        <taxon>Rhodobacterales</taxon>
        <taxon>Roseobacteraceae</taxon>
        <taxon>Tropicimonas</taxon>
    </lineage>
</organism>
<comment type="caution">
    <text evidence="2">The sequence shown here is derived from an EMBL/GenBank/DDBJ whole genome shotgun (WGS) entry which is preliminary data.</text>
</comment>
<dbReference type="Pfam" id="PF00535">
    <property type="entry name" value="Glycos_transf_2"/>
    <property type="match status" value="1"/>
</dbReference>
<evidence type="ECO:0000259" key="1">
    <source>
        <dbReference type="Pfam" id="PF00535"/>
    </source>
</evidence>
<dbReference type="InterPro" id="IPR050834">
    <property type="entry name" value="Glycosyltransf_2"/>
</dbReference>
<dbReference type="EMBL" id="JBHTJT010000032">
    <property type="protein sequence ID" value="MFD0981066.1"/>
    <property type="molecule type" value="Genomic_DNA"/>
</dbReference>
<dbReference type="SUPFAM" id="SSF53448">
    <property type="entry name" value="Nucleotide-diphospho-sugar transferases"/>
    <property type="match status" value="1"/>
</dbReference>
<dbReference type="Gene3D" id="3.90.550.10">
    <property type="entry name" value="Spore Coat Polysaccharide Biosynthesis Protein SpsA, Chain A"/>
    <property type="match status" value="1"/>
</dbReference>
<dbReference type="EC" id="2.4.-.-" evidence="2"/>
<evidence type="ECO:0000313" key="3">
    <source>
        <dbReference type="Proteomes" id="UP001597108"/>
    </source>
</evidence>
<dbReference type="PANTHER" id="PTHR43685">
    <property type="entry name" value="GLYCOSYLTRANSFERASE"/>
    <property type="match status" value="1"/>
</dbReference>
<keyword evidence="3" id="KW-1185">Reference proteome</keyword>
<reference evidence="3" key="1">
    <citation type="journal article" date="2019" name="Int. J. Syst. Evol. Microbiol.">
        <title>The Global Catalogue of Microorganisms (GCM) 10K type strain sequencing project: providing services to taxonomists for standard genome sequencing and annotation.</title>
        <authorList>
            <consortium name="The Broad Institute Genomics Platform"/>
            <consortium name="The Broad Institute Genome Sequencing Center for Infectious Disease"/>
            <person name="Wu L."/>
            <person name="Ma J."/>
        </authorList>
    </citation>
    <scope>NUCLEOTIDE SEQUENCE [LARGE SCALE GENOMIC DNA]</scope>
    <source>
        <strain evidence="3">CCUG 60524</strain>
    </source>
</reference>
<dbReference type="GO" id="GO:0016757">
    <property type="term" value="F:glycosyltransferase activity"/>
    <property type="evidence" value="ECO:0007669"/>
    <property type="project" value="UniProtKB-KW"/>
</dbReference>
<gene>
    <name evidence="2" type="ORF">ACFQ2S_15585</name>
</gene>
<sequence length="246" mass="27371">MKFSIITATFDREATVADAIRSLQSQTYADYEHLVQDGGSRDGTMAIVERMADHRTRAVSERDSGIYDALNRATARASGDVIGLLHSDDFLASDRVLELAAAAFADPEVDAVFGDLHYVRKDDPDRVVRNWVSGAFTPARLKAGWMPPHPALFLRRRVVEARGAYDTSFSIAADYDSVLRYFSQPGFRAVYVPKVFVKMRVGGESNRSVERVMRKSLEDYRALRKNGVGGIGVLARKNLSKVGQFF</sequence>
<dbReference type="InterPro" id="IPR029044">
    <property type="entry name" value="Nucleotide-diphossugar_trans"/>
</dbReference>
<feature type="domain" description="Glycosyltransferase 2-like" evidence="1">
    <location>
        <begin position="4"/>
        <end position="130"/>
    </location>
</feature>
<dbReference type="PANTHER" id="PTHR43685:SF2">
    <property type="entry name" value="GLYCOSYLTRANSFERASE 2-LIKE DOMAIN-CONTAINING PROTEIN"/>
    <property type="match status" value="1"/>
</dbReference>
<dbReference type="RefSeq" id="WP_386075831.1">
    <property type="nucleotide sequence ID" value="NZ_JBHTJT010000032.1"/>
</dbReference>